<dbReference type="Proteomes" id="UP000182237">
    <property type="component" value="Chromosome I"/>
</dbReference>
<name>A0A1H1LDS4_9CORY</name>
<dbReference type="EMBL" id="LT629765">
    <property type="protein sequence ID" value="SDR71999.1"/>
    <property type="molecule type" value="Genomic_DNA"/>
</dbReference>
<evidence type="ECO:0000313" key="1">
    <source>
        <dbReference type="EMBL" id="SDR71999.1"/>
    </source>
</evidence>
<gene>
    <name evidence="1" type="ORF">SAMN04488539_0147</name>
</gene>
<reference evidence="1 2" key="1">
    <citation type="submission" date="2016-10" db="EMBL/GenBank/DDBJ databases">
        <authorList>
            <person name="de Groot N.N."/>
        </authorList>
    </citation>
    <scope>NUCLEOTIDE SEQUENCE [LARGE SCALE GENOMIC DNA]</scope>
    <source>
        <strain evidence="1 2">DSM 45434</strain>
    </source>
</reference>
<dbReference type="STRING" id="1203190.GCA_000312345_02292"/>
<sequence length="193" mass="21216">MATAEIYDAELNPTKEEVAAEHSRIVELSGTYRVVDPDDVVGIEVLVGKDADGNLAQLALTYRPADRALDSELLRMQHSELGERSVAYLTDDPVAVREIITTIMRGAPGADFDNGEPIFAVRGNGHSPEMEVTEVEIQDCNGWTSIGTALFDGEQRQFQLRIQRFIQDQAAAADELALVTDADATLIRLEVWD</sequence>
<evidence type="ECO:0008006" key="3">
    <source>
        <dbReference type="Google" id="ProtNLM"/>
    </source>
</evidence>
<accession>A0A1H1LDS4</accession>
<proteinExistence type="predicted"/>
<dbReference type="NCBIfam" id="NF047743">
    <property type="entry name" value="CG0192_fam"/>
    <property type="match status" value="1"/>
</dbReference>
<keyword evidence="2" id="KW-1185">Reference proteome</keyword>
<evidence type="ECO:0000313" key="2">
    <source>
        <dbReference type="Proteomes" id="UP000182237"/>
    </source>
</evidence>
<organism evidence="1 2">
    <name type="scientific">Corynebacterium timonense</name>
    <dbReference type="NCBI Taxonomy" id="441500"/>
    <lineage>
        <taxon>Bacteria</taxon>
        <taxon>Bacillati</taxon>
        <taxon>Actinomycetota</taxon>
        <taxon>Actinomycetes</taxon>
        <taxon>Mycobacteriales</taxon>
        <taxon>Corynebacteriaceae</taxon>
        <taxon>Corynebacterium</taxon>
    </lineage>
</organism>
<dbReference type="RefSeq" id="WP_019195057.1">
    <property type="nucleotide sequence ID" value="NZ_LT629765.1"/>
</dbReference>
<protein>
    <recommendedName>
        <fullName evidence="3">Maltokinase N-terminal cap domain-containing protein</fullName>
    </recommendedName>
</protein>
<dbReference type="eggNOG" id="COG3281">
    <property type="taxonomic scope" value="Bacteria"/>
</dbReference>
<dbReference type="OrthoDB" id="3787729at2"/>
<dbReference type="AlphaFoldDB" id="A0A1H1LDS4"/>